<feature type="signal peptide" evidence="6">
    <location>
        <begin position="1"/>
        <end position="20"/>
    </location>
</feature>
<protein>
    <submittedName>
        <fullName evidence="7">Putative ixostatin</fullName>
    </submittedName>
</protein>
<evidence type="ECO:0000256" key="3">
    <source>
        <dbReference type="ARBA" id="ARBA00022729"/>
    </source>
</evidence>
<feature type="chain" id="PRO_5005516002" evidence="6">
    <location>
        <begin position="21"/>
        <end position="127"/>
    </location>
</feature>
<comment type="similarity">
    <text evidence="5">Belongs to the salp15 family.</text>
</comment>
<evidence type="ECO:0000256" key="5">
    <source>
        <dbReference type="ARBA" id="ARBA00034321"/>
    </source>
</evidence>
<name>A0A0K8R3T6_IXORI</name>
<keyword evidence="2" id="KW-0964">Secreted</keyword>
<evidence type="ECO:0000256" key="2">
    <source>
        <dbReference type="ARBA" id="ARBA00022525"/>
    </source>
</evidence>
<dbReference type="EMBL" id="GADI01007993">
    <property type="protein sequence ID" value="JAA65815.1"/>
    <property type="molecule type" value="mRNA"/>
</dbReference>
<organism evidence="7">
    <name type="scientific">Ixodes ricinus</name>
    <name type="common">Common tick</name>
    <name type="synonym">Acarus ricinus</name>
    <dbReference type="NCBI Taxonomy" id="34613"/>
    <lineage>
        <taxon>Eukaryota</taxon>
        <taxon>Metazoa</taxon>
        <taxon>Ecdysozoa</taxon>
        <taxon>Arthropoda</taxon>
        <taxon>Chelicerata</taxon>
        <taxon>Arachnida</taxon>
        <taxon>Acari</taxon>
        <taxon>Parasitiformes</taxon>
        <taxon>Ixodida</taxon>
        <taxon>Ixodoidea</taxon>
        <taxon>Ixodidae</taxon>
        <taxon>Ixodinae</taxon>
        <taxon>Ixodes</taxon>
    </lineage>
</organism>
<dbReference type="AlphaFoldDB" id="A0A0K8R3T6"/>
<sequence length="127" mass="14455">MSKAVFIVMVTSQLLYYAVSQQLKWVDVEQEYGFYNCMVNLGLKLDEECQKYGTTEMETVNFTDCKMGCKKDTDKGFINITLNIPDNTPCGFFGEHARMGHAWASVTYLHQPDAKVGCTTEQTKKQK</sequence>
<evidence type="ECO:0000256" key="1">
    <source>
        <dbReference type="ARBA" id="ARBA00004613"/>
    </source>
</evidence>
<evidence type="ECO:0000313" key="7">
    <source>
        <dbReference type="EMBL" id="JAA65815.1"/>
    </source>
</evidence>
<keyword evidence="3 6" id="KW-0732">Signal</keyword>
<keyword evidence="4" id="KW-0325">Glycoprotein</keyword>
<reference evidence="7" key="1">
    <citation type="submission" date="2012-12" db="EMBL/GenBank/DDBJ databases">
        <title>Identification and characterization of a phenylalanine ammonia-lyase gene family in Isatis indigotica Fort.</title>
        <authorList>
            <person name="Liu Q."/>
            <person name="Chen J."/>
            <person name="Zhou X."/>
            <person name="Di P."/>
            <person name="Xiao Y."/>
            <person name="Xuan H."/>
            <person name="Zhang L."/>
            <person name="Chen W."/>
        </authorList>
    </citation>
    <scope>NUCLEOTIDE SEQUENCE</scope>
    <source>
        <tissue evidence="7">Salivary gland</tissue>
    </source>
</reference>
<evidence type="ECO:0000256" key="6">
    <source>
        <dbReference type="SAM" id="SignalP"/>
    </source>
</evidence>
<accession>A0A0K8R3T6</accession>
<proteinExistence type="evidence at transcript level"/>
<dbReference type="GO" id="GO:0005576">
    <property type="term" value="C:extracellular region"/>
    <property type="evidence" value="ECO:0007669"/>
    <property type="project" value="UniProtKB-SubCell"/>
</dbReference>
<comment type="subcellular location">
    <subcellularLocation>
        <location evidence="1">Secreted</location>
    </subcellularLocation>
</comment>
<evidence type="ECO:0000256" key="4">
    <source>
        <dbReference type="ARBA" id="ARBA00023180"/>
    </source>
</evidence>
<dbReference type="Pfam" id="PF12115">
    <property type="entry name" value="Salp15"/>
    <property type="match status" value="1"/>
</dbReference>
<dbReference type="InterPro" id="IPR021971">
    <property type="entry name" value="Salp15"/>
</dbReference>